<dbReference type="PROSITE" id="PS51411">
    <property type="entry name" value="PSP1_C"/>
    <property type="match status" value="1"/>
</dbReference>
<feature type="compositionally biased region" description="Polar residues" evidence="1">
    <location>
        <begin position="403"/>
        <end position="415"/>
    </location>
</feature>
<dbReference type="OrthoDB" id="243127at2759"/>
<feature type="compositionally biased region" description="Basic and acidic residues" evidence="1">
    <location>
        <begin position="133"/>
        <end position="144"/>
    </location>
</feature>
<dbReference type="PANTHER" id="PTHR43830:SF3">
    <property type="entry name" value="PROTEIN PSP1"/>
    <property type="match status" value="1"/>
</dbReference>
<gene>
    <name evidence="3" type="ORF">AOQ84DRAFT_399943</name>
</gene>
<dbReference type="Proteomes" id="UP000250140">
    <property type="component" value="Unassembled WGS sequence"/>
</dbReference>
<proteinExistence type="predicted"/>
<feature type="compositionally biased region" description="Polar residues" evidence="1">
    <location>
        <begin position="1"/>
        <end position="12"/>
    </location>
</feature>
<evidence type="ECO:0000313" key="3">
    <source>
        <dbReference type="EMBL" id="OCL04740.1"/>
    </source>
</evidence>
<dbReference type="Pfam" id="PF04468">
    <property type="entry name" value="PSP1"/>
    <property type="match status" value="1"/>
</dbReference>
<feature type="compositionally biased region" description="Polar residues" evidence="1">
    <location>
        <begin position="69"/>
        <end position="114"/>
    </location>
</feature>
<dbReference type="GO" id="GO:0005737">
    <property type="term" value="C:cytoplasm"/>
    <property type="evidence" value="ECO:0007669"/>
    <property type="project" value="TreeGrafter"/>
</dbReference>
<dbReference type="PANTHER" id="PTHR43830">
    <property type="entry name" value="PROTEIN PSP1"/>
    <property type="match status" value="1"/>
</dbReference>
<name>A0A8E2EU81_9PEZI</name>
<feature type="region of interest" description="Disordered" evidence="1">
    <location>
        <begin position="28"/>
        <end position="167"/>
    </location>
</feature>
<organism evidence="3 4">
    <name type="scientific">Glonium stellatum</name>
    <dbReference type="NCBI Taxonomy" id="574774"/>
    <lineage>
        <taxon>Eukaryota</taxon>
        <taxon>Fungi</taxon>
        <taxon>Dikarya</taxon>
        <taxon>Ascomycota</taxon>
        <taxon>Pezizomycotina</taxon>
        <taxon>Dothideomycetes</taxon>
        <taxon>Pleosporomycetidae</taxon>
        <taxon>Gloniales</taxon>
        <taxon>Gloniaceae</taxon>
        <taxon>Glonium</taxon>
    </lineage>
</organism>
<dbReference type="InterPro" id="IPR047767">
    <property type="entry name" value="PSP1-like"/>
</dbReference>
<feature type="region of interest" description="Disordered" evidence="1">
    <location>
        <begin position="187"/>
        <end position="239"/>
    </location>
</feature>
<feature type="compositionally biased region" description="Polar residues" evidence="1">
    <location>
        <begin position="187"/>
        <end position="199"/>
    </location>
</feature>
<sequence length="880" mass="95633">MTSSAISPSHTYRASFPTHGAATLAEKTKLHARKSTPDSEALASSDDENQDHVQHMLRSGPAAAFSAGRRQSSSWLSDIQPNRKFSISGASHSGGSQPTTPSGEQGPHTMSSRGGATGNAFPWNASVFTTSTDPRKEAPARLKEVLQSPTSIGPPSDHSLASPTFREESADSGIGFLINQNPVRKSVRSQSYSVGQQDPETGGHVQVPTNQFNLRMRSSGSTSLRHRPSKPSLLGENSRDAAGLAQLREDDDDIESSNGSEQGVRLTASYYAKPEQAVDLGSHALLRQAAVENARARHRASTTGSPTNQHRRKPQAAMRGMSLTESDYAIEEMEDTMEQNINEPRSTLTRRFSEHVSVLQHRDAPEDPIIDSPKKQHWTSSLSFGGGLESQSRRHSFADVPSHQASRTLSTLSNTYEEDEGLGAGLAPSLSPRSREQYEPTTYFSGHGPAARSVHASTISSAHPAPAAYPQNPYAVPAVISRPNRQLYMVAFKCSRADVYYIPENTGLEVKRGDMVIVEGDRGIDLGTVTHADVTLAEAKRLKDQAAEEHFRWLMMFSRHAMTGSSGIGGPNGSFAASGGETPSTVGGMGPPVPYLQAMATQHEAEIKPKMIRRLAQNHEIQVLRDKEGSEAKAKRVCQSKVVEHSLNMEILDAEYQLDFKKLTFYYFAESYINFNDLVTDLFKVYKTRIWMSAINPASFATAAGTLTHIPPPSAIGPGATASLSSSVAGPLPVGLGFGREAFRANEQFGTVRPNPASEASRDTGSYYPFANQIPQFPVHPQPQQYGITGGWPQPVQQQQQQYNRYNPYASGYTPTTYPSPAQGLTSVASPMNAPSYYPPTTYPSSPAPGMTSSSATRQYDSHDSNWVNQFQNMSFQPQK</sequence>
<dbReference type="EMBL" id="KV750449">
    <property type="protein sequence ID" value="OCL04740.1"/>
    <property type="molecule type" value="Genomic_DNA"/>
</dbReference>
<feature type="region of interest" description="Disordered" evidence="1">
    <location>
        <begin position="1"/>
        <end position="20"/>
    </location>
</feature>
<feature type="region of interest" description="Disordered" evidence="1">
    <location>
        <begin position="360"/>
        <end position="458"/>
    </location>
</feature>
<dbReference type="AlphaFoldDB" id="A0A8E2EU81"/>
<feature type="region of interest" description="Disordered" evidence="1">
    <location>
        <begin position="293"/>
        <end position="320"/>
    </location>
</feature>
<feature type="compositionally biased region" description="Polar residues" evidence="1">
    <location>
        <begin position="207"/>
        <end position="223"/>
    </location>
</feature>
<protein>
    <recommendedName>
        <fullName evidence="2">PSP1 C-terminal domain-containing protein</fullName>
    </recommendedName>
</protein>
<keyword evidence="4" id="KW-1185">Reference proteome</keyword>
<feature type="domain" description="PSP1 C-terminal" evidence="2">
    <location>
        <begin position="609"/>
        <end position="695"/>
    </location>
</feature>
<accession>A0A8E2EU81</accession>
<dbReference type="InterPro" id="IPR007557">
    <property type="entry name" value="PSP1_C"/>
</dbReference>
<evidence type="ECO:0000259" key="2">
    <source>
        <dbReference type="PROSITE" id="PS51411"/>
    </source>
</evidence>
<feature type="compositionally biased region" description="Polar residues" evidence="1">
    <location>
        <begin position="851"/>
        <end position="880"/>
    </location>
</feature>
<feature type="region of interest" description="Disordered" evidence="1">
    <location>
        <begin position="837"/>
        <end position="880"/>
    </location>
</feature>
<evidence type="ECO:0000313" key="4">
    <source>
        <dbReference type="Proteomes" id="UP000250140"/>
    </source>
</evidence>
<evidence type="ECO:0000256" key="1">
    <source>
        <dbReference type="SAM" id="MobiDB-lite"/>
    </source>
</evidence>
<reference evidence="3 4" key="1">
    <citation type="journal article" date="2016" name="Nat. Commun.">
        <title>Ectomycorrhizal ecology is imprinted in the genome of the dominant symbiotic fungus Cenococcum geophilum.</title>
        <authorList>
            <consortium name="DOE Joint Genome Institute"/>
            <person name="Peter M."/>
            <person name="Kohler A."/>
            <person name="Ohm R.A."/>
            <person name="Kuo A."/>
            <person name="Krutzmann J."/>
            <person name="Morin E."/>
            <person name="Arend M."/>
            <person name="Barry K.W."/>
            <person name="Binder M."/>
            <person name="Choi C."/>
            <person name="Clum A."/>
            <person name="Copeland A."/>
            <person name="Grisel N."/>
            <person name="Haridas S."/>
            <person name="Kipfer T."/>
            <person name="LaButti K."/>
            <person name="Lindquist E."/>
            <person name="Lipzen A."/>
            <person name="Maire R."/>
            <person name="Meier B."/>
            <person name="Mihaltcheva S."/>
            <person name="Molinier V."/>
            <person name="Murat C."/>
            <person name="Poggeler S."/>
            <person name="Quandt C.A."/>
            <person name="Sperisen C."/>
            <person name="Tritt A."/>
            <person name="Tisserant E."/>
            <person name="Crous P.W."/>
            <person name="Henrissat B."/>
            <person name="Nehls U."/>
            <person name="Egli S."/>
            <person name="Spatafora J.W."/>
            <person name="Grigoriev I.V."/>
            <person name="Martin F.M."/>
        </authorList>
    </citation>
    <scope>NUCLEOTIDE SEQUENCE [LARGE SCALE GENOMIC DNA]</scope>
    <source>
        <strain evidence="3 4">CBS 207.34</strain>
    </source>
</reference>